<dbReference type="RefSeq" id="WP_076479511.1">
    <property type="nucleotide sequence ID" value="NZ_FTNT01000006.1"/>
</dbReference>
<dbReference type="AlphaFoldDB" id="A0A1N7FS44"/>
<name>A0A1N7FS44_9NOCA</name>
<dbReference type="OrthoDB" id="4381673at2"/>
<feature type="chain" id="PRO_5038421962" evidence="2">
    <location>
        <begin position="48"/>
        <end position="309"/>
    </location>
</feature>
<evidence type="ECO:0000313" key="4">
    <source>
        <dbReference type="Proteomes" id="UP000186218"/>
    </source>
</evidence>
<evidence type="ECO:0000256" key="2">
    <source>
        <dbReference type="SAM" id="SignalP"/>
    </source>
</evidence>
<proteinExistence type="predicted"/>
<protein>
    <submittedName>
        <fullName evidence="3">Uncharacterized protein</fullName>
    </submittedName>
</protein>
<evidence type="ECO:0000313" key="3">
    <source>
        <dbReference type="EMBL" id="SIS03192.1"/>
    </source>
</evidence>
<reference evidence="3 4" key="1">
    <citation type="submission" date="2017-01" db="EMBL/GenBank/DDBJ databases">
        <authorList>
            <person name="Mah S.A."/>
            <person name="Swanson W.J."/>
            <person name="Moy G.W."/>
            <person name="Vacquier V.D."/>
        </authorList>
    </citation>
    <scope>NUCLEOTIDE SEQUENCE [LARGE SCALE GENOMIC DNA]</scope>
    <source>
        <strain evidence="3 4">CPCC 203464</strain>
    </source>
</reference>
<evidence type="ECO:0000256" key="1">
    <source>
        <dbReference type="SAM" id="MobiDB-lite"/>
    </source>
</evidence>
<dbReference type="Proteomes" id="UP000186218">
    <property type="component" value="Unassembled WGS sequence"/>
</dbReference>
<feature type="signal peptide" evidence="2">
    <location>
        <begin position="1"/>
        <end position="47"/>
    </location>
</feature>
<keyword evidence="4" id="KW-1185">Reference proteome</keyword>
<dbReference type="STRING" id="1344003.SAMN05445060_2241"/>
<organism evidence="3 4">
    <name type="scientific">Williamsia sterculiae</name>
    <dbReference type="NCBI Taxonomy" id="1344003"/>
    <lineage>
        <taxon>Bacteria</taxon>
        <taxon>Bacillati</taxon>
        <taxon>Actinomycetota</taxon>
        <taxon>Actinomycetes</taxon>
        <taxon>Mycobacteriales</taxon>
        <taxon>Nocardiaceae</taxon>
        <taxon>Williamsia</taxon>
    </lineage>
</organism>
<feature type="region of interest" description="Disordered" evidence="1">
    <location>
        <begin position="1"/>
        <end position="22"/>
    </location>
</feature>
<gene>
    <name evidence="3" type="ORF">SAMN05445060_2241</name>
</gene>
<dbReference type="EMBL" id="FTNT01000006">
    <property type="protein sequence ID" value="SIS03192.1"/>
    <property type="molecule type" value="Genomic_DNA"/>
</dbReference>
<sequence>MTGTQWTERSGRARSRRGTGARMRTATAALAVTAASCLALGTAQASAAPTAPSPATGSTFAATPATSALVSALAELTSGGGDKAAIAAARALLGQAGQVPVATTADTAAGATPAASPTDLIGLLNTANTTLRALGIQPMLNPSAALNCTAPTADNPFGLVPAVSGAVPGPWSAPGVALPTVAGIDPNVVKDGQTLYGFVPAGITTDGTAKGMQVAWFNVNTFKGGFADMGKVGTTLVDAWLAKVPANLPFRDQIKAALSSLVTKVDVTPGVRLAPVDTGHGTVLSAVYGTVQNGNRSCFFFPMVGLVKA</sequence>
<keyword evidence="2" id="KW-0732">Signal</keyword>
<accession>A0A1N7FS44</accession>